<feature type="non-terminal residue" evidence="1">
    <location>
        <position position="49"/>
    </location>
</feature>
<evidence type="ECO:0000313" key="1">
    <source>
        <dbReference type="EMBL" id="CAF1541150.1"/>
    </source>
</evidence>
<sequence>MTMDIEEENLAQQIIRISDVDKEPLDMSFSNYEDETIQEIPLVSLEEAV</sequence>
<evidence type="ECO:0000313" key="4">
    <source>
        <dbReference type="Proteomes" id="UP000663877"/>
    </source>
</evidence>
<reference evidence="1" key="1">
    <citation type="submission" date="2021-02" db="EMBL/GenBank/DDBJ databases">
        <authorList>
            <person name="Nowell W R."/>
        </authorList>
    </citation>
    <scope>NUCLEOTIDE SEQUENCE</scope>
</reference>
<gene>
    <name evidence="1" type="ORF">BJG266_LOCUS45581</name>
    <name evidence="2" type="ORF">QVE165_LOCUS62581</name>
</gene>
<evidence type="ECO:0000313" key="3">
    <source>
        <dbReference type="Proteomes" id="UP000663832"/>
    </source>
</evidence>
<organism evidence="1 4">
    <name type="scientific">Adineta steineri</name>
    <dbReference type="NCBI Taxonomy" id="433720"/>
    <lineage>
        <taxon>Eukaryota</taxon>
        <taxon>Metazoa</taxon>
        <taxon>Spiralia</taxon>
        <taxon>Gnathifera</taxon>
        <taxon>Rotifera</taxon>
        <taxon>Eurotatoria</taxon>
        <taxon>Bdelloidea</taxon>
        <taxon>Adinetida</taxon>
        <taxon>Adinetidae</taxon>
        <taxon>Adineta</taxon>
    </lineage>
</organism>
<dbReference type="EMBL" id="CAJNOI010004252">
    <property type="protein sequence ID" value="CAF1541150.1"/>
    <property type="molecule type" value="Genomic_DNA"/>
</dbReference>
<name>A0A815W9Z4_9BILA</name>
<keyword evidence="3" id="KW-1185">Reference proteome</keyword>
<dbReference type="Proteomes" id="UP000663832">
    <property type="component" value="Unassembled WGS sequence"/>
</dbReference>
<dbReference type="Proteomes" id="UP000663877">
    <property type="component" value="Unassembled WGS sequence"/>
</dbReference>
<dbReference type="AlphaFoldDB" id="A0A815W9Z4"/>
<dbReference type="EMBL" id="CAJNOM010004631">
    <property type="protein sequence ID" value="CAF1657468.1"/>
    <property type="molecule type" value="Genomic_DNA"/>
</dbReference>
<accession>A0A815W9Z4</accession>
<protein>
    <submittedName>
        <fullName evidence="1">Uncharacterized protein</fullName>
    </submittedName>
</protein>
<evidence type="ECO:0000313" key="2">
    <source>
        <dbReference type="EMBL" id="CAF1657468.1"/>
    </source>
</evidence>
<proteinExistence type="predicted"/>
<comment type="caution">
    <text evidence="1">The sequence shown here is derived from an EMBL/GenBank/DDBJ whole genome shotgun (WGS) entry which is preliminary data.</text>
</comment>